<accession>A0AAN6LT97</accession>
<dbReference type="Proteomes" id="UP001280581">
    <property type="component" value="Unassembled WGS sequence"/>
</dbReference>
<keyword evidence="3" id="KW-1185">Reference proteome</keyword>
<gene>
    <name evidence="2" type="ORF">GRF29_161g914769</name>
</gene>
<organism evidence="2 3">
    <name type="scientific">Pseudopithomyces chartarum</name>
    <dbReference type="NCBI Taxonomy" id="1892770"/>
    <lineage>
        <taxon>Eukaryota</taxon>
        <taxon>Fungi</taxon>
        <taxon>Dikarya</taxon>
        <taxon>Ascomycota</taxon>
        <taxon>Pezizomycotina</taxon>
        <taxon>Dothideomycetes</taxon>
        <taxon>Pleosporomycetidae</taxon>
        <taxon>Pleosporales</taxon>
        <taxon>Massarineae</taxon>
        <taxon>Didymosphaeriaceae</taxon>
        <taxon>Pseudopithomyces</taxon>
    </lineage>
</organism>
<feature type="region of interest" description="Disordered" evidence="1">
    <location>
        <begin position="254"/>
        <end position="287"/>
    </location>
</feature>
<feature type="region of interest" description="Disordered" evidence="1">
    <location>
        <begin position="1"/>
        <end position="39"/>
    </location>
</feature>
<comment type="caution">
    <text evidence="2">The sequence shown here is derived from an EMBL/GenBank/DDBJ whole genome shotgun (WGS) entry which is preliminary data.</text>
</comment>
<evidence type="ECO:0000313" key="3">
    <source>
        <dbReference type="Proteomes" id="UP001280581"/>
    </source>
</evidence>
<proteinExistence type="predicted"/>
<evidence type="ECO:0000313" key="2">
    <source>
        <dbReference type="EMBL" id="KAK3202365.1"/>
    </source>
</evidence>
<evidence type="ECO:0000256" key="1">
    <source>
        <dbReference type="SAM" id="MobiDB-lite"/>
    </source>
</evidence>
<dbReference type="EMBL" id="WVTA01000014">
    <property type="protein sequence ID" value="KAK3202365.1"/>
    <property type="molecule type" value="Genomic_DNA"/>
</dbReference>
<name>A0AAN6LT97_9PLEO</name>
<reference evidence="2 3" key="1">
    <citation type="submission" date="2021-02" db="EMBL/GenBank/DDBJ databases">
        <title>Genome assembly of Pseudopithomyces chartarum.</title>
        <authorList>
            <person name="Jauregui R."/>
            <person name="Singh J."/>
            <person name="Voisey C."/>
        </authorList>
    </citation>
    <scope>NUCLEOTIDE SEQUENCE [LARGE SCALE GENOMIC DNA]</scope>
    <source>
        <strain evidence="2 3">AGR01</strain>
    </source>
</reference>
<sequence length="324" mass="36717">MPSRELAHSNSPQLKESWDQDSEADSEEESPIQPGPPMPTGFLHLPREIRLEIYELACLPVRTIHRYLPYDPANRWGRNALTIVHTYPSTGALLATCKQIHWEVLSFLHITGAHLGRETVRVIGDASCLGALTFKGLSHCATLPLSKCTLVPKELVESFGQEGNGLGAQTIQSHQELHALLGSMEDTGPKVVELAIEDPMPQGGYYQGRPTRYWAGLAHVIKRFDKWSHVKSRSIGVELEVVIRPAMLSKSGAKEWDEGRPLQQTGPLKQKARARKITRREERPIEDEEWKSRWIDEQRSRADFRAYLMNDRFGSRYPRSSFMS</sequence>
<dbReference type="AlphaFoldDB" id="A0AAN6LT97"/>
<feature type="compositionally biased region" description="Acidic residues" evidence="1">
    <location>
        <begin position="19"/>
        <end position="30"/>
    </location>
</feature>
<protein>
    <submittedName>
        <fullName evidence="2">Uncharacterized protein</fullName>
    </submittedName>
</protein>